<dbReference type="EMBL" id="JAQQWN010000002">
    <property type="protein sequence ID" value="KAK8093392.1"/>
    <property type="molecule type" value="Genomic_DNA"/>
</dbReference>
<evidence type="ECO:0000313" key="2">
    <source>
        <dbReference type="EMBL" id="KAK8093392.1"/>
    </source>
</evidence>
<sequence>MCSKKKDGITLGGLDLQAFPNLKQLSWAGAFQDHVDGLASVLDSVSHQLEKLDLDMYLYYSPDSRFMPDWNSEEESEEQSEDGTPDETSLSVCSRVFRLTRPRPLSFPALRDLSLCHIDIDPTDVDRIFGSIDFTQLQSLQLRFCPGSELVLDRLATTSRPRTLRSFALQESDVSFFGSPTRVVPFLEAFEGLEDLFLTIPATKETATEIWRAAAGHHKRRCGGSSSTSDDVREATTSRRSVWKNGTNWTCLWNLLGLKAALRRIRLGTWIPRVWASDARRNGW</sequence>
<feature type="region of interest" description="Disordered" evidence="1">
    <location>
        <begin position="69"/>
        <end position="89"/>
    </location>
</feature>
<dbReference type="SUPFAM" id="SSF52047">
    <property type="entry name" value="RNI-like"/>
    <property type="match status" value="1"/>
</dbReference>
<dbReference type="Proteomes" id="UP001433268">
    <property type="component" value="Unassembled WGS sequence"/>
</dbReference>
<dbReference type="GeneID" id="92037452"/>
<protein>
    <submittedName>
        <fullName evidence="2">Uncharacterized protein</fullName>
    </submittedName>
</protein>
<comment type="caution">
    <text evidence="2">The sequence shown here is derived from an EMBL/GenBank/DDBJ whole genome shotgun (WGS) entry which is preliminary data.</text>
</comment>
<name>A0ABR1X9Z2_9PEZI</name>
<gene>
    <name evidence="2" type="ORF">PG997_000077</name>
</gene>
<accession>A0ABR1X9Z2</accession>
<dbReference type="RefSeq" id="XP_066674165.1">
    <property type="nucleotide sequence ID" value="XM_066804392.1"/>
</dbReference>
<evidence type="ECO:0000256" key="1">
    <source>
        <dbReference type="SAM" id="MobiDB-lite"/>
    </source>
</evidence>
<feature type="compositionally biased region" description="Acidic residues" evidence="1">
    <location>
        <begin position="71"/>
        <end position="85"/>
    </location>
</feature>
<evidence type="ECO:0000313" key="3">
    <source>
        <dbReference type="Proteomes" id="UP001433268"/>
    </source>
</evidence>
<organism evidence="2 3">
    <name type="scientific">Apiospora hydei</name>
    <dbReference type="NCBI Taxonomy" id="1337664"/>
    <lineage>
        <taxon>Eukaryota</taxon>
        <taxon>Fungi</taxon>
        <taxon>Dikarya</taxon>
        <taxon>Ascomycota</taxon>
        <taxon>Pezizomycotina</taxon>
        <taxon>Sordariomycetes</taxon>
        <taxon>Xylariomycetidae</taxon>
        <taxon>Amphisphaeriales</taxon>
        <taxon>Apiosporaceae</taxon>
        <taxon>Apiospora</taxon>
    </lineage>
</organism>
<reference evidence="2 3" key="1">
    <citation type="submission" date="2023-01" db="EMBL/GenBank/DDBJ databases">
        <title>Analysis of 21 Apiospora genomes using comparative genomics revels a genus with tremendous synthesis potential of carbohydrate active enzymes and secondary metabolites.</title>
        <authorList>
            <person name="Sorensen T."/>
        </authorList>
    </citation>
    <scope>NUCLEOTIDE SEQUENCE [LARGE SCALE GENOMIC DNA]</scope>
    <source>
        <strain evidence="2 3">CBS 114990</strain>
    </source>
</reference>
<proteinExistence type="predicted"/>
<keyword evidence="3" id="KW-1185">Reference proteome</keyword>